<organism evidence="2 3">
    <name type="scientific">Liparis tanakae</name>
    <name type="common">Tanaka's snailfish</name>
    <dbReference type="NCBI Taxonomy" id="230148"/>
    <lineage>
        <taxon>Eukaryota</taxon>
        <taxon>Metazoa</taxon>
        <taxon>Chordata</taxon>
        <taxon>Craniata</taxon>
        <taxon>Vertebrata</taxon>
        <taxon>Euteleostomi</taxon>
        <taxon>Actinopterygii</taxon>
        <taxon>Neopterygii</taxon>
        <taxon>Teleostei</taxon>
        <taxon>Neoteleostei</taxon>
        <taxon>Acanthomorphata</taxon>
        <taxon>Eupercaria</taxon>
        <taxon>Perciformes</taxon>
        <taxon>Cottioidei</taxon>
        <taxon>Cottales</taxon>
        <taxon>Liparidae</taxon>
        <taxon>Liparis</taxon>
    </lineage>
</organism>
<proteinExistence type="predicted"/>
<feature type="region of interest" description="Disordered" evidence="1">
    <location>
        <begin position="1"/>
        <end position="32"/>
    </location>
</feature>
<feature type="compositionally biased region" description="Basic and acidic residues" evidence="1">
    <location>
        <begin position="13"/>
        <end position="31"/>
    </location>
</feature>
<sequence length="74" mass="8125">MPHIPAVRASRVLSEHRTDPSEDAATERLPDIADNVKLPAHTSLKPSSLVKVTTTLDAIYESEQNLSQVHKTLP</sequence>
<gene>
    <name evidence="2" type="ORF">EYF80_023395</name>
</gene>
<keyword evidence="3" id="KW-1185">Reference proteome</keyword>
<dbReference type="Proteomes" id="UP000314294">
    <property type="component" value="Unassembled WGS sequence"/>
</dbReference>
<evidence type="ECO:0000313" key="3">
    <source>
        <dbReference type="Proteomes" id="UP000314294"/>
    </source>
</evidence>
<reference evidence="2 3" key="1">
    <citation type="submission" date="2019-03" db="EMBL/GenBank/DDBJ databases">
        <title>First draft genome of Liparis tanakae, snailfish: a comprehensive survey of snailfish specific genes.</title>
        <authorList>
            <person name="Kim W."/>
            <person name="Song I."/>
            <person name="Jeong J.-H."/>
            <person name="Kim D."/>
            <person name="Kim S."/>
            <person name="Ryu S."/>
            <person name="Song J.Y."/>
            <person name="Lee S.K."/>
        </authorList>
    </citation>
    <scope>NUCLEOTIDE SEQUENCE [LARGE SCALE GENOMIC DNA]</scope>
    <source>
        <tissue evidence="2">Muscle</tissue>
    </source>
</reference>
<comment type="caution">
    <text evidence="2">The sequence shown here is derived from an EMBL/GenBank/DDBJ whole genome shotgun (WGS) entry which is preliminary data.</text>
</comment>
<name>A0A4Z2HKQ0_9TELE</name>
<dbReference type="AlphaFoldDB" id="A0A4Z2HKQ0"/>
<protein>
    <submittedName>
        <fullName evidence="2">Uncharacterized protein</fullName>
    </submittedName>
</protein>
<accession>A0A4Z2HKQ0</accession>
<evidence type="ECO:0000256" key="1">
    <source>
        <dbReference type="SAM" id="MobiDB-lite"/>
    </source>
</evidence>
<evidence type="ECO:0000313" key="2">
    <source>
        <dbReference type="EMBL" id="TNN66356.1"/>
    </source>
</evidence>
<dbReference type="EMBL" id="SRLO01000220">
    <property type="protein sequence ID" value="TNN66356.1"/>
    <property type="molecule type" value="Genomic_DNA"/>
</dbReference>